<name>A0A150M4Y1_9BACL</name>
<accession>A0A150M4Y1</accession>
<dbReference type="SUPFAM" id="SSF55718">
    <property type="entry name" value="SCP-like"/>
    <property type="match status" value="1"/>
</dbReference>
<evidence type="ECO:0000313" key="1">
    <source>
        <dbReference type="EMBL" id="KYD19670.1"/>
    </source>
</evidence>
<organism evidence="1 2">
    <name type="scientific">Saccharococcus caldoxylosilyticus</name>
    <dbReference type="NCBI Taxonomy" id="81408"/>
    <lineage>
        <taxon>Bacteria</taxon>
        <taxon>Bacillati</taxon>
        <taxon>Bacillota</taxon>
        <taxon>Bacilli</taxon>
        <taxon>Bacillales</taxon>
        <taxon>Anoxybacillaceae</taxon>
        <taxon>Saccharococcus</taxon>
    </lineage>
</organism>
<protein>
    <recommendedName>
        <fullName evidence="3">SCP2 domain-containing protein</fullName>
    </recommendedName>
</protein>
<proteinExistence type="predicted"/>
<dbReference type="STRING" id="81408.B4119_3182"/>
<dbReference type="Gene3D" id="3.30.1050.10">
    <property type="entry name" value="SCP2 sterol-binding domain"/>
    <property type="match status" value="1"/>
</dbReference>
<dbReference type="Proteomes" id="UP000075455">
    <property type="component" value="Unassembled WGS sequence"/>
</dbReference>
<sequence length="152" mass="17476">MIGYEMGVEHMPLFKDEQELYAILGGFFEEVAEREESKEMISSTEISEGYDAFVQYVFHQPEGKITWAEENGRLKVICGDHDLRPELVFEQTADVGHKFWLGKLDLQQALARQQIKVQGPLANALRVLPQLDAIYPAYREYLKKLGREDLLA</sequence>
<dbReference type="AlphaFoldDB" id="A0A150M4Y1"/>
<dbReference type="eggNOG" id="COG1454">
    <property type="taxonomic scope" value="Bacteria"/>
</dbReference>
<evidence type="ECO:0008006" key="3">
    <source>
        <dbReference type="Google" id="ProtNLM"/>
    </source>
</evidence>
<dbReference type="EMBL" id="LQYS01000006">
    <property type="protein sequence ID" value="KYD19670.1"/>
    <property type="molecule type" value="Genomic_DNA"/>
</dbReference>
<dbReference type="PATRIC" id="fig|81408.3.peg.4202"/>
<evidence type="ECO:0000313" key="2">
    <source>
        <dbReference type="Proteomes" id="UP000075455"/>
    </source>
</evidence>
<dbReference type="InterPro" id="IPR036527">
    <property type="entry name" value="SCP2_sterol-bd_dom_sf"/>
</dbReference>
<reference evidence="1 2" key="1">
    <citation type="submission" date="2016-01" db="EMBL/GenBank/DDBJ databases">
        <title>Draft Genome Sequences of Seven Thermophilic Sporeformers Isolated from Foods.</title>
        <authorList>
            <person name="Berendsen E.M."/>
            <person name="Wells-Bennik M.H."/>
            <person name="Krawcyk A.O."/>
            <person name="De Jong A."/>
            <person name="Holsappel S."/>
            <person name="Eijlander R.T."/>
            <person name="Kuipers O.P."/>
        </authorList>
    </citation>
    <scope>NUCLEOTIDE SEQUENCE [LARGE SCALE GENOMIC DNA]</scope>
    <source>
        <strain evidence="1 2">B4119</strain>
    </source>
</reference>
<gene>
    <name evidence="1" type="ORF">B4119_3182</name>
</gene>
<comment type="caution">
    <text evidence="1">The sequence shown here is derived from an EMBL/GenBank/DDBJ whole genome shotgun (WGS) entry which is preliminary data.</text>
</comment>